<protein>
    <recommendedName>
        <fullName evidence="4">Cytochrome c-type biogenesis protein H TPR domain-containing protein</fullName>
    </recommendedName>
</protein>
<sequence>MMCSMRLQPINKSTSNASIQQWLVMAVAACAFVLGSLATYNSLGASEQYQQYLALVDSPEQQHQQAASDDSTAPDFATAIIALKAKLAENPEDMEKWFLLANTYAAMGDFQQAGEVYNRIAGMLGENNPGYAAAKAAYAQMMYQVAGERMIPIVQMAINDALRVDPEEPTALILQGLSEYQQQAYAKAIASWEKAKVKAGKAQLNNFIEPAIAEARRQSGETAPIQQAQSASTTQPTQPAQASSAGKASIKINLDISPALRAKVSGQDRVFVFAKAGMPICRAHWRPNVCRCRIYRLLSSWMIQKRLCRLQKSHLLSWLILPRE</sequence>
<evidence type="ECO:0000256" key="1">
    <source>
        <dbReference type="ARBA" id="ARBA00022737"/>
    </source>
</evidence>
<dbReference type="Proteomes" id="UP000537890">
    <property type="component" value="Unassembled WGS sequence"/>
</dbReference>
<feature type="region of interest" description="Disordered" evidence="3">
    <location>
        <begin position="218"/>
        <end position="246"/>
    </location>
</feature>
<name>A0A7Z0SCD9_9GAMM</name>
<dbReference type="PANTHER" id="PTHR47870">
    <property type="entry name" value="CYTOCHROME C-TYPE BIOGENESIS PROTEIN CCMH"/>
    <property type="match status" value="1"/>
</dbReference>
<evidence type="ECO:0000259" key="4">
    <source>
        <dbReference type="Pfam" id="PF23914"/>
    </source>
</evidence>
<dbReference type="InterPro" id="IPR056413">
    <property type="entry name" value="TPR_CcmH_CycH"/>
</dbReference>
<gene>
    <name evidence="5" type="ORF">H0A75_00990</name>
</gene>
<dbReference type="EMBL" id="JACCHS010000007">
    <property type="protein sequence ID" value="NYT46478.1"/>
    <property type="molecule type" value="Genomic_DNA"/>
</dbReference>
<feature type="compositionally biased region" description="Low complexity" evidence="3">
    <location>
        <begin position="222"/>
        <end position="245"/>
    </location>
</feature>
<organism evidence="5 6">
    <name type="scientific">Candidatus Methanofishera endochildressiae</name>
    <dbReference type="NCBI Taxonomy" id="2738884"/>
    <lineage>
        <taxon>Bacteria</taxon>
        <taxon>Pseudomonadati</taxon>
        <taxon>Pseudomonadota</taxon>
        <taxon>Gammaproteobacteria</taxon>
        <taxon>Candidatus Methanofishera</taxon>
    </lineage>
</organism>
<dbReference type="SUPFAM" id="SSF48452">
    <property type="entry name" value="TPR-like"/>
    <property type="match status" value="1"/>
</dbReference>
<dbReference type="InterPro" id="IPR011990">
    <property type="entry name" value="TPR-like_helical_dom_sf"/>
</dbReference>
<keyword evidence="2" id="KW-0802">TPR repeat</keyword>
<evidence type="ECO:0000256" key="2">
    <source>
        <dbReference type="ARBA" id="ARBA00022803"/>
    </source>
</evidence>
<keyword evidence="1" id="KW-0677">Repeat</keyword>
<dbReference type="GO" id="GO:0005886">
    <property type="term" value="C:plasma membrane"/>
    <property type="evidence" value="ECO:0007669"/>
    <property type="project" value="TreeGrafter"/>
</dbReference>
<reference evidence="5 6" key="1">
    <citation type="submission" date="2020-05" db="EMBL/GenBank/DDBJ databases">
        <title>Horizontal transmission and recombination maintain forever young bacterial symbiont genomes.</title>
        <authorList>
            <person name="Russell S.L."/>
            <person name="Pepper-Tunick E."/>
            <person name="Svedberg J."/>
            <person name="Byrne A."/>
            <person name="Ruelas Castillo J."/>
            <person name="Vollmers C."/>
            <person name="Beinart R.A."/>
            <person name="Corbett-Detig R."/>
        </authorList>
    </citation>
    <scope>NUCLEOTIDE SEQUENCE [LARGE SCALE GENOMIC DNA]</scope>
    <source>
        <strain evidence="5">4727-3</strain>
    </source>
</reference>
<dbReference type="Pfam" id="PF23914">
    <property type="entry name" value="TPR_CcmH_CycH"/>
    <property type="match status" value="1"/>
</dbReference>
<dbReference type="PROSITE" id="PS51257">
    <property type="entry name" value="PROKAR_LIPOPROTEIN"/>
    <property type="match status" value="1"/>
</dbReference>
<accession>A0A7Z0SCD9</accession>
<feature type="domain" description="Cytochrome c-type biogenesis protein H TPR" evidence="4">
    <location>
        <begin position="48"/>
        <end position="196"/>
    </location>
</feature>
<evidence type="ECO:0000313" key="6">
    <source>
        <dbReference type="Proteomes" id="UP000537890"/>
    </source>
</evidence>
<dbReference type="PANTHER" id="PTHR47870:SF4">
    <property type="entry name" value="CYTOCHROME C-TYPE BIOGENESIS PROTEIN CYCH"/>
    <property type="match status" value="1"/>
</dbReference>
<dbReference type="Gene3D" id="1.25.40.10">
    <property type="entry name" value="Tetratricopeptide repeat domain"/>
    <property type="match status" value="1"/>
</dbReference>
<dbReference type="InterPro" id="IPR051263">
    <property type="entry name" value="C-type_cytochrome_biogenesis"/>
</dbReference>
<dbReference type="AlphaFoldDB" id="A0A7Z0SCD9"/>
<evidence type="ECO:0000256" key="3">
    <source>
        <dbReference type="SAM" id="MobiDB-lite"/>
    </source>
</evidence>
<proteinExistence type="predicted"/>
<comment type="caution">
    <text evidence="5">The sequence shown here is derived from an EMBL/GenBank/DDBJ whole genome shotgun (WGS) entry which is preliminary data.</text>
</comment>
<evidence type="ECO:0000313" key="5">
    <source>
        <dbReference type="EMBL" id="NYT46478.1"/>
    </source>
</evidence>